<dbReference type="Proteomes" id="UP000270924">
    <property type="component" value="Unassembled WGS sequence"/>
</dbReference>
<dbReference type="OrthoDB" id="10058398at2759"/>
<sequence>MQFHLNEPPTIRVRKCSPNKPAAAEQPGEFIVLNYDRLVGSSLCRKIDNLCSMLKS</sequence>
<gene>
    <name evidence="1" type="ORF">WBA_LOCUS1305</name>
</gene>
<proteinExistence type="predicted"/>
<accession>A0A3P7DWY6</accession>
<protein>
    <submittedName>
        <fullName evidence="1">Uncharacterized protein</fullName>
    </submittedName>
</protein>
<evidence type="ECO:0000313" key="1">
    <source>
        <dbReference type="EMBL" id="VDM07919.1"/>
    </source>
</evidence>
<reference evidence="1 2" key="1">
    <citation type="submission" date="2018-11" db="EMBL/GenBank/DDBJ databases">
        <authorList>
            <consortium name="Pathogen Informatics"/>
        </authorList>
    </citation>
    <scope>NUCLEOTIDE SEQUENCE [LARGE SCALE GENOMIC DNA]</scope>
</reference>
<keyword evidence="2" id="KW-1185">Reference proteome</keyword>
<organism evidence="1 2">
    <name type="scientific">Wuchereria bancrofti</name>
    <dbReference type="NCBI Taxonomy" id="6293"/>
    <lineage>
        <taxon>Eukaryota</taxon>
        <taxon>Metazoa</taxon>
        <taxon>Ecdysozoa</taxon>
        <taxon>Nematoda</taxon>
        <taxon>Chromadorea</taxon>
        <taxon>Rhabditida</taxon>
        <taxon>Spirurina</taxon>
        <taxon>Spiruromorpha</taxon>
        <taxon>Filarioidea</taxon>
        <taxon>Onchocercidae</taxon>
        <taxon>Wuchereria</taxon>
    </lineage>
</organism>
<dbReference type="EMBL" id="UYWW01000264">
    <property type="protein sequence ID" value="VDM07919.1"/>
    <property type="molecule type" value="Genomic_DNA"/>
</dbReference>
<name>A0A3P7DWY6_WUCBA</name>
<dbReference type="InParanoid" id="A0A3P7DWY6"/>
<evidence type="ECO:0000313" key="2">
    <source>
        <dbReference type="Proteomes" id="UP000270924"/>
    </source>
</evidence>
<dbReference type="AlphaFoldDB" id="A0A3P7DWY6"/>